<evidence type="ECO:0000259" key="1">
    <source>
        <dbReference type="Pfam" id="PF00385"/>
    </source>
</evidence>
<protein>
    <recommendedName>
        <fullName evidence="1">Chromo domain-containing protein</fullName>
    </recommendedName>
</protein>
<name>A0A6V7NH09_ANACO</name>
<proteinExistence type="predicted"/>
<dbReference type="AlphaFoldDB" id="A0A6V7NH09"/>
<dbReference type="InterPro" id="IPR023780">
    <property type="entry name" value="Chromo_domain"/>
</dbReference>
<dbReference type="Gene3D" id="2.40.50.40">
    <property type="match status" value="1"/>
</dbReference>
<dbReference type="Pfam" id="PF00385">
    <property type="entry name" value="Chromo"/>
    <property type="match status" value="1"/>
</dbReference>
<dbReference type="EMBL" id="LR862138">
    <property type="protein sequence ID" value="CAD1817773.1"/>
    <property type="molecule type" value="Genomic_DNA"/>
</dbReference>
<evidence type="ECO:0000313" key="2">
    <source>
        <dbReference type="EMBL" id="CAD1817773.1"/>
    </source>
</evidence>
<dbReference type="SUPFAM" id="SSF54160">
    <property type="entry name" value="Chromo domain-like"/>
    <property type="match status" value="1"/>
</dbReference>
<dbReference type="InterPro" id="IPR016197">
    <property type="entry name" value="Chromo-like_dom_sf"/>
</dbReference>
<sequence length="116" mass="13752">MDKVGKVSYHVQLPAWLKIHPIFYTSCLKPYHADREDPSRNISTRPPQFPQSRGELTKFWRTEYGSYPCGAVERKFLIKWKNLPKVEASWELEDALWHEEDRIKEYQQKTLADTLG</sequence>
<reference evidence="2" key="1">
    <citation type="submission" date="2020-07" db="EMBL/GenBank/DDBJ databases">
        <authorList>
            <person name="Lin J."/>
        </authorList>
    </citation>
    <scope>NUCLEOTIDE SEQUENCE</scope>
</reference>
<feature type="domain" description="Chromo" evidence="1">
    <location>
        <begin position="75"/>
        <end position="109"/>
    </location>
</feature>
<organism evidence="2">
    <name type="scientific">Ananas comosus var. bracteatus</name>
    <name type="common">red pineapple</name>
    <dbReference type="NCBI Taxonomy" id="296719"/>
    <lineage>
        <taxon>Eukaryota</taxon>
        <taxon>Viridiplantae</taxon>
        <taxon>Streptophyta</taxon>
        <taxon>Embryophyta</taxon>
        <taxon>Tracheophyta</taxon>
        <taxon>Spermatophyta</taxon>
        <taxon>Magnoliopsida</taxon>
        <taxon>Liliopsida</taxon>
        <taxon>Poales</taxon>
        <taxon>Bromeliaceae</taxon>
        <taxon>Bromelioideae</taxon>
        <taxon>Ananas</taxon>
    </lineage>
</organism>
<gene>
    <name evidence="2" type="ORF">CB5_LOCUS984</name>
</gene>
<accession>A0A6V7NH09</accession>